<dbReference type="Proteomes" id="UP001317532">
    <property type="component" value="Chromosome"/>
</dbReference>
<keyword evidence="1" id="KW-0472">Membrane</keyword>
<dbReference type="EMBL" id="AP025523">
    <property type="protein sequence ID" value="BDE07005.1"/>
    <property type="molecule type" value="Genomic_DNA"/>
</dbReference>
<organism evidence="2 3">
    <name type="scientific">Vulcanimicrobium alpinum</name>
    <dbReference type="NCBI Taxonomy" id="3016050"/>
    <lineage>
        <taxon>Bacteria</taxon>
        <taxon>Bacillati</taxon>
        <taxon>Vulcanimicrobiota</taxon>
        <taxon>Vulcanimicrobiia</taxon>
        <taxon>Vulcanimicrobiales</taxon>
        <taxon>Vulcanimicrobiaceae</taxon>
        <taxon>Vulcanimicrobium</taxon>
    </lineage>
</organism>
<feature type="transmembrane region" description="Helical" evidence="1">
    <location>
        <begin position="74"/>
        <end position="95"/>
    </location>
</feature>
<name>A0AAN2C9X0_UNVUL</name>
<dbReference type="KEGG" id="vab:WPS_22810"/>
<dbReference type="RefSeq" id="WP_317994624.1">
    <property type="nucleotide sequence ID" value="NZ_AP025523.1"/>
</dbReference>
<keyword evidence="1" id="KW-1133">Transmembrane helix</keyword>
<evidence type="ECO:0000313" key="2">
    <source>
        <dbReference type="EMBL" id="BDE07005.1"/>
    </source>
</evidence>
<gene>
    <name evidence="2" type="ORF">WPS_22810</name>
</gene>
<feature type="transmembrane region" description="Helical" evidence="1">
    <location>
        <begin position="134"/>
        <end position="155"/>
    </location>
</feature>
<feature type="transmembrane region" description="Helical" evidence="1">
    <location>
        <begin position="6"/>
        <end position="23"/>
    </location>
</feature>
<protein>
    <submittedName>
        <fullName evidence="2">Uncharacterized protein</fullName>
    </submittedName>
</protein>
<keyword evidence="1" id="KW-0812">Transmembrane</keyword>
<keyword evidence="3" id="KW-1185">Reference proteome</keyword>
<evidence type="ECO:0000256" key="1">
    <source>
        <dbReference type="SAM" id="Phobius"/>
    </source>
</evidence>
<reference evidence="2 3" key="1">
    <citation type="journal article" date="2022" name="ISME Commun">
        <title>Vulcanimicrobium alpinus gen. nov. sp. nov., the first cultivated representative of the candidate phylum 'Eremiobacterota', is a metabolically versatile aerobic anoxygenic phototroph.</title>
        <authorList>
            <person name="Yabe S."/>
            <person name="Muto K."/>
            <person name="Abe K."/>
            <person name="Yokota A."/>
            <person name="Staudigel H."/>
            <person name="Tebo B.M."/>
        </authorList>
    </citation>
    <scope>NUCLEOTIDE SEQUENCE [LARGE SCALE GENOMIC DNA]</scope>
    <source>
        <strain evidence="2 3">WC8-2</strain>
    </source>
</reference>
<sequence length="174" mass="18203">MFGGVHVHFQQLAVAFSAMIYVYQRYSKLRMLAETGIALSMIPWNVPSSSVLTGVSPVLVGAFGRLTVGERRGLVLTAVSAVLALSLLILALAGFGPPPVHFVAHAYAPGALAESSWGDFSHASLACPSLLTQWLRLPTLVGLACGLIVIGRSAFAASTVEMRAGAERIAAVSI</sequence>
<evidence type="ECO:0000313" key="3">
    <source>
        <dbReference type="Proteomes" id="UP001317532"/>
    </source>
</evidence>
<proteinExistence type="predicted"/>
<accession>A0AAN2C9X0</accession>
<dbReference type="AlphaFoldDB" id="A0AAN2C9X0"/>